<dbReference type="CDD" id="cd02966">
    <property type="entry name" value="TlpA_like_family"/>
    <property type="match status" value="1"/>
</dbReference>
<name>A0ABR6ERT5_9SPHI</name>
<evidence type="ECO:0000313" key="2">
    <source>
        <dbReference type="EMBL" id="MBB2147970.1"/>
    </source>
</evidence>
<dbReference type="EMBL" id="WNXC01000001">
    <property type="protein sequence ID" value="MBB2147970.1"/>
    <property type="molecule type" value="Genomic_DNA"/>
</dbReference>
<feature type="domain" description="Thioredoxin" evidence="1">
    <location>
        <begin position="257"/>
        <end position="393"/>
    </location>
</feature>
<protein>
    <submittedName>
        <fullName evidence="2">Redoxin domain-containing protein</fullName>
    </submittedName>
</protein>
<dbReference type="Pfam" id="PF00578">
    <property type="entry name" value="AhpC-TSA"/>
    <property type="match status" value="1"/>
</dbReference>
<dbReference type="InterPro" id="IPR036249">
    <property type="entry name" value="Thioredoxin-like_sf"/>
</dbReference>
<keyword evidence="3" id="KW-1185">Reference proteome</keyword>
<accession>A0ABR6ERT5</accession>
<dbReference type="PANTHER" id="PTHR42852:SF13">
    <property type="entry name" value="PROTEIN DIPZ"/>
    <property type="match status" value="1"/>
</dbReference>
<evidence type="ECO:0000259" key="1">
    <source>
        <dbReference type="PROSITE" id="PS51352"/>
    </source>
</evidence>
<dbReference type="InterPro" id="IPR013766">
    <property type="entry name" value="Thioredoxin_domain"/>
</dbReference>
<sequence>MKNLSSYLRHGLFILIPLLLISGKPASNKDDLKIFKQVSERLNTLTKVKYHYSREFSYPSDNYRNKSEGDLFVEFGKENDLVGFRYQFIQPDGFSIFNNSEIFNGDVKSKTMTMTNQLQKSSLEGKSALYNSLITLRNLLPQIISDQHIPKSVTDTLIDKKSYYLLRFDLQNKLPNYLGTAFTSTTVPLYFYHKLIVDKKTLLPLTLLQTKKNSEDLNRTDFTKIETQPLPPKESSWYYSSYLNDYKIEDKKPVTMIKVGEMAPSWALKSLSTDTTEQLSAYKRRLTLLEFWIKNCGYCIEAVPGLNDLHNSFKPEDFKILAINTEDNKKSIELFANKNKVKYTVLYGEESKINKDYGISAFPQVVLIDQSGKVIYAGNFDLKKLKPLIEKHI</sequence>
<evidence type="ECO:0000313" key="3">
    <source>
        <dbReference type="Proteomes" id="UP000636110"/>
    </source>
</evidence>
<dbReference type="RefSeq" id="WP_182953448.1">
    <property type="nucleotide sequence ID" value="NZ_WNXC01000001.1"/>
</dbReference>
<dbReference type="PANTHER" id="PTHR42852">
    <property type="entry name" value="THIOL:DISULFIDE INTERCHANGE PROTEIN DSBE"/>
    <property type="match status" value="1"/>
</dbReference>
<reference evidence="2 3" key="1">
    <citation type="submission" date="2019-11" db="EMBL/GenBank/DDBJ databases">
        <title>Description of Pedobacter sp. LMG 31462T.</title>
        <authorList>
            <person name="Carlier A."/>
            <person name="Qi S."/>
            <person name="Vandamme P."/>
        </authorList>
    </citation>
    <scope>NUCLEOTIDE SEQUENCE [LARGE SCALE GENOMIC DNA]</scope>
    <source>
        <strain evidence="2 3">LMG 31462</strain>
    </source>
</reference>
<dbReference type="SUPFAM" id="SSF52833">
    <property type="entry name" value="Thioredoxin-like"/>
    <property type="match status" value="1"/>
</dbReference>
<dbReference type="Proteomes" id="UP000636110">
    <property type="component" value="Unassembled WGS sequence"/>
</dbReference>
<dbReference type="InterPro" id="IPR000866">
    <property type="entry name" value="AhpC/TSA"/>
</dbReference>
<gene>
    <name evidence="2" type="ORF">GM920_03495</name>
</gene>
<dbReference type="PROSITE" id="PS51352">
    <property type="entry name" value="THIOREDOXIN_2"/>
    <property type="match status" value="1"/>
</dbReference>
<organism evidence="2 3">
    <name type="scientific">Pedobacter gandavensis</name>
    <dbReference type="NCBI Taxonomy" id="2679963"/>
    <lineage>
        <taxon>Bacteria</taxon>
        <taxon>Pseudomonadati</taxon>
        <taxon>Bacteroidota</taxon>
        <taxon>Sphingobacteriia</taxon>
        <taxon>Sphingobacteriales</taxon>
        <taxon>Sphingobacteriaceae</taxon>
        <taxon>Pedobacter</taxon>
    </lineage>
</organism>
<dbReference type="InterPro" id="IPR050553">
    <property type="entry name" value="Thioredoxin_ResA/DsbE_sf"/>
</dbReference>
<comment type="caution">
    <text evidence="2">The sequence shown here is derived from an EMBL/GenBank/DDBJ whole genome shotgun (WGS) entry which is preliminary data.</text>
</comment>
<proteinExistence type="predicted"/>
<dbReference type="Gene3D" id="3.40.30.10">
    <property type="entry name" value="Glutaredoxin"/>
    <property type="match status" value="1"/>
</dbReference>